<dbReference type="SMART" id="SM00398">
    <property type="entry name" value="HMG"/>
    <property type="match status" value="2"/>
</dbReference>
<dbReference type="SUPFAM" id="SSF47095">
    <property type="entry name" value="HMG-box"/>
    <property type="match status" value="2"/>
</dbReference>
<dbReference type="PROSITE" id="PS50118">
    <property type="entry name" value="HMG_BOX_2"/>
    <property type="match status" value="2"/>
</dbReference>
<dbReference type="GeneTree" id="ENSGT00950000183120"/>
<keyword evidence="11" id="KW-0391">Immunity</keyword>
<feature type="compositionally biased region" description="Basic and acidic residues" evidence="23">
    <location>
        <begin position="139"/>
        <end position="159"/>
    </location>
</feature>
<dbReference type="Pfam" id="PF00505">
    <property type="entry name" value="HMG_box"/>
    <property type="match status" value="1"/>
</dbReference>
<evidence type="ECO:0000313" key="26">
    <source>
        <dbReference type="Proteomes" id="UP000005226"/>
    </source>
</evidence>
<dbReference type="GO" id="GO:0005694">
    <property type="term" value="C:chromosome"/>
    <property type="evidence" value="ECO:0007669"/>
    <property type="project" value="UniProtKB-SubCell"/>
</dbReference>
<dbReference type="GO" id="GO:0045087">
    <property type="term" value="P:innate immune response"/>
    <property type="evidence" value="ECO:0007669"/>
    <property type="project" value="UniProtKB-KW"/>
</dbReference>
<gene>
    <name evidence="25" type="primary">LOC101063630</name>
</gene>
<evidence type="ECO:0000256" key="12">
    <source>
        <dbReference type="ARBA" id="ARBA00023015"/>
    </source>
</evidence>
<proteinExistence type="inferred from homology"/>
<dbReference type="CDD" id="cd21978">
    <property type="entry name" value="HMG-box_HMGB_rpt1"/>
    <property type="match status" value="1"/>
</dbReference>
<evidence type="ECO:0000256" key="19">
    <source>
        <dbReference type="ARBA" id="ARBA00023242"/>
    </source>
</evidence>
<feature type="DNA-binding region" description="HMG box" evidence="22">
    <location>
        <begin position="96"/>
        <end position="164"/>
    </location>
</feature>
<evidence type="ECO:0000259" key="24">
    <source>
        <dbReference type="PROSITE" id="PS50118"/>
    </source>
</evidence>
<dbReference type="InterPro" id="IPR017967">
    <property type="entry name" value="HMG_boxA_CS"/>
</dbReference>
<dbReference type="PROSITE" id="PS00353">
    <property type="entry name" value="HMG_BOX_1"/>
    <property type="match status" value="1"/>
</dbReference>
<evidence type="ECO:0000313" key="25">
    <source>
        <dbReference type="Ensembl" id="ENSTRUP00000059782.1"/>
    </source>
</evidence>
<accession>A0A674MEC6</accession>
<feature type="DNA-binding region" description="HMG box" evidence="22">
    <location>
        <begin position="9"/>
        <end position="79"/>
    </location>
</feature>
<reference evidence="25 26" key="1">
    <citation type="journal article" date="2011" name="Genome Biol. Evol.">
        <title>Integration of the genetic map and genome assembly of fugu facilitates insights into distinct features of genome evolution in teleosts and mammals.</title>
        <authorList>
            <person name="Kai W."/>
            <person name="Kikuchi K."/>
            <person name="Tohari S."/>
            <person name="Chew A.K."/>
            <person name="Tay A."/>
            <person name="Fujiwara A."/>
            <person name="Hosoya S."/>
            <person name="Suetake H."/>
            <person name="Naruse K."/>
            <person name="Brenner S."/>
            <person name="Suzuki Y."/>
            <person name="Venkatesh B."/>
        </authorList>
    </citation>
    <scope>NUCLEOTIDE SEQUENCE [LARGE SCALE GENOMIC DNA]</scope>
</reference>
<comment type="similarity">
    <text evidence="5">Belongs to the HMGB family.</text>
</comment>
<keyword evidence="18" id="KW-0395">Inflammatory response</keyword>
<reference evidence="25" key="3">
    <citation type="submission" date="2025-09" db="UniProtKB">
        <authorList>
            <consortium name="Ensembl"/>
        </authorList>
    </citation>
    <scope>IDENTIFICATION</scope>
</reference>
<evidence type="ECO:0000256" key="15">
    <source>
        <dbReference type="ARBA" id="ARBA00023157"/>
    </source>
</evidence>
<dbReference type="GO" id="GO:0003677">
    <property type="term" value="F:DNA binding"/>
    <property type="evidence" value="ECO:0007669"/>
    <property type="project" value="UniProtKB-UniRule"/>
</dbReference>
<keyword evidence="13" id="KW-0558">Oxidation</keyword>
<evidence type="ECO:0000256" key="22">
    <source>
        <dbReference type="PROSITE-ProRule" id="PRU00267"/>
    </source>
</evidence>
<feature type="domain" description="HMG box" evidence="24">
    <location>
        <begin position="96"/>
        <end position="164"/>
    </location>
</feature>
<dbReference type="PANTHER" id="PTHR48112:SF12">
    <property type="entry name" value="HIGH MOBILITY GROUP PROTEIN B1-LIKE 1-RELATED"/>
    <property type="match status" value="1"/>
</dbReference>
<evidence type="ECO:0000256" key="16">
    <source>
        <dbReference type="ARBA" id="ARBA00023163"/>
    </source>
</evidence>
<evidence type="ECO:0000256" key="3">
    <source>
        <dbReference type="ARBA" id="ARBA00004496"/>
    </source>
</evidence>
<keyword evidence="15" id="KW-1015">Disulfide bond</keyword>
<dbReference type="PANTHER" id="PTHR48112">
    <property type="entry name" value="HIGH MOBILITY GROUP PROTEIN DSP1"/>
    <property type="match status" value="1"/>
</dbReference>
<dbReference type="FunFam" id="1.10.30.10:FF:000006">
    <property type="entry name" value="High mobility group protein B1"/>
    <property type="match status" value="1"/>
</dbReference>
<evidence type="ECO:0000256" key="23">
    <source>
        <dbReference type="SAM" id="MobiDB-lite"/>
    </source>
</evidence>
<dbReference type="OMA" id="MMQMGVP"/>
<evidence type="ECO:0000256" key="7">
    <source>
        <dbReference type="ARBA" id="ARBA00022490"/>
    </source>
</evidence>
<evidence type="ECO:0000256" key="10">
    <source>
        <dbReference type="ARBA" id="ARBA00022737"/>
    </source>
</evidence>
<keyword evidence="12" id="KW-0805">Transcription regulation</keyword>
<evidence type="ECO:0000256" key="20">
    <source>
        <dbReference type="ARBA" id="ARBA00040400"/>
    </source>
</evidence>
<keyword evidence="7" id="KW-0963">Cytoplasm</keyword>
<evidence type="ECO:0000256" key="21">
    <source>
        <dbReference type="ARBA" id="ARBA00041514"/>
    </source>
</evidence>
<dbReference type="Pfam" id="PF09011">
    <property type="entry name" value="HMG_box_2"/>
    <property type="match status" value="1"/>
</dbReference>
<dbReference type="Ensembl" id="ENSTRUT00000080028.1">
    <property type="protein sequence ID" value="ENSTRUP00000059782.1"/>
    <property type="gene ID" value="ENSTRUG00000024044.2"/>
</dbReference>
<evidence type="ECO:0000256" key="14">
    <source>
        <dbReference type="ARBA" id="ARBA00023125"/>
    </source>
</evidence>
<dbReference type="GO" id="GO:0006357">
    <property type="term" value="P:regulation of transcription by RNA polymerase II"/>
    <property type="evidence" value="ECO:0007669"/>
    <property type="project" value="TreeGrafter"/>
</dbReference>
<dbReference type="AlphaFoldDB" id="A0A674MEC6"/>
<evidence type="ECO:0000256" key="11">
    <source>
        <dbReference type="ARBA" id="ARBA00022859"/>
    </source>
</evidence>
<keyword evidence="17" id="KW-0233">DNA recombination</keyword>
<evidence type="ECO:0000256" key="8">
    <source>
        <dbReference type="ARBA" id="ARBA00022525"/>
    </source>
</evidence>
<dbReference type="PRINTS" id="PR00886">
    <property type="entry name" value="HIGHMOBLTY12"/>
</dbReference>
<evidence type="ECO:0000256" key="4">
    <source>
        <dbReference type="ARBA" id="ARBA00004613"/>
    </source>
</evidence>
<evidence type="ECO:0000256" key="9">
    <source>
        <dbReference type="ARBA" id="ARBA00022588"/>
    </source>
</evidence>
<dbReference type="GO" id="GO:0006954">
    <property type="term" value="P:inflammatory response"/>
    <property type="evidence" value="ECO:0007669"/>
    <property type="project" value="UniProtKB-KW"/>
</dbReference>
<evidence type="ECO:0000256" key="13">
    <source>
        <dbReference type="ARBA" id="ARBA00023097"/>
    </source>
</evidence>
<dbReference type="Gene3D" id="1.10.30.10">
    <property type="entry name" value="High mobility group box domain"/>
    <property type="match status" value="2"/>
</dbReference>
<organism evidence="25 26">
    <name type="scientific">Takifugu rubripes</name>
    <name type="common">Japanese pufferfish</name>
    <name type="synonym">Fugu rubripes</name>
    <dbReference type="NCBI Taxonomy" id="31033"/>
    <lineage>
        <taxon>Eukaryota</taxon>
        <taxon>Metazoa</taxon>
        <taxon>Chordata</taxon>
        <taxon>Craniata</taxon>
        <taxon>Vertebrata</taxon>
        <taxon>Euteleostomi</taxon>
        <taxon>Actinopterygii</taxon>
        <taxon>Neopterygii</taxon>
        <taxon>Teleostei</taxon>
        <taxon>Neoteleostei</taxon>
        <taxon>Acanthomorphata</taxon>
        <taxon>Eupercaria</taxon>
        <taxon>Tetraodontiformes</taxon>
        <taxon>Tetradontoidea</taxon>
        <taxon>Tetraodontidae</taxon>
        <taxon>Takifugu</taxon>
    </lineage>
</organism>
<dbReference type="InterPro" id="IPR036910">
    <property type="entry name" value="HMG_box_dom_sf"/>
</dbReference>
<dbReference type="InterPro" id="IPR050342">
    <property type="entry name" value="HMGB"/>
</dbReference>
<keyword evidence="10" id="KW-0677">Repeat</keyword>
<evidence type="ECO:0000256" key="18">
    <source>
        <dbReference type="ARBA" id="ARBA00023198"/>
    </source>
</evidence>
<feature type="compositionally biased region" description="Acidic residues" evidence="23">
    <location>
        <begin position="213"/>
        <end position="232"/>
    </location>
</feature>
<evidence type="ECO:0000256" key="6">
    <source>
        <dbReference type="ARBA" id="ARBA00022454"/>
    </source>
</evidence>
<keyword evidence="6" id="KW-0158">Chromosome</keyword>
<evidence type="ECO:0000256" key="1">
    <source>
        <dbReference type="ARBA" id="ARBA00004123"/>
    </source>
</evidence>
<reference evidence="25" key="2">
    <citation type="submission" date="2025-08" db="UniProtKB">
        <authorList>
            <consortium name="Ensembl"/>
        </authorList>
    </citation>
    <scope>IDENTIFICATION</scope>
</reference>
<name>A0A674MEC6_TAKRU</name>
<keyword evidence="19 22" id="KW-0539">Nucleus</keyword>
<dbReference type="GO" id="GO:0005737">
    <property type="term" value="C:cytoplasm"/>
    <property type="evidence" value="ECO:0007669"/>
    <property type="project" value="UniProtKB-SubCell"/>
</dbReference>
<keyword evidence="16" id="KW-0804">Transcription</keyword>
<evidence type="ECO:0000256" key="17">
    <source>
        <dbReference type="ARBA" id="ARBA00023172"/>
    </source>
</evidence>
<evidence type="ECO:0000256" key="5">
    <source>
        <dbReference type="ARBA" id="ARBA00008774"/>
    </source>
</evidence>
<dbReference type="GO" id="GO:0005576">
    <property type="term" value="C:extracellular region"/>
    <property type="evidence" value="ECO:0007669"/>
    <property type="project" value="UniProtKB-SubCell"/>
</dbReference>
<dbReference type="GO" id="GO:0005634">
    <property type="term" value="C:nucleus"/>
    <property type="evidence" value="ECO:0007669"/>
    <property type="project" value="UniProtKB-SubCell"/>
</dbReference>
<dbReference type="GO" id="GO:0006310">
    <property type="term" value="P:DNA recombination"/>
    <property type="evidence" value="ECO:0007669"/>
    <property type="project" value="UniProtKB-KW"/>
</dbReference>
<keyword evidence="26" id="KW-1185">Reference proteome</keyword>
<keyword evidence="9" id="KW-0399">Innate immunity</keyword>
<evidence type="ECO:0000256" key="2">
    <source>
        <dbReference type="ARBA" id="ARBA00004286"/>
    </source>
</evidence>
<feature type="region of interest" description="Disordered" evidence="23">
    <location>
        <begin position="135"/>
        <end position="232"/>
    </location>
</feature>
<protein>
    <recommendedName>
        <fullName evidence="20">High mobility group protein B2</fullName>
    </recommendedName>
    <alternativeName>
        <fullName evidence="21">High mobility group protein 2</fullName>
    </alternativeName>
</protein>
<dbReference type="InterPro" id="IPR009071">
    <property type="entry name" value="HMG_box_dom"/>
</dbReference>
<dbReference type="Proteomes" id="UP000005226">
    <property type="component" value="Chromosome 15"/>
</dbReference>
<sequence>LGRTDAGKPRGKMSSYAFFVQTCREEHKKKHPDASVNFSEFSRKCSERWKTMSVKEKGKFEDLAKQDKVRYDREMMDYVPAKGGKKKKKFKDPNAPKRPPSAFFIFCSEFRPKVKGEHPGLTIGEVAKKLGELWNNTNSEDKQPYEKKASKLKEKYEKVRTRRPNADLTRSEVSSLICSPCPSQDVAAYRQKTKGGSGSAGKAPAKVEKKAEDDDDDEDEDEDEDDDDDDDE</sequence>
<keyword evidence="8" id="KW-0964">Secreted</keyword>
<dbReference type="FunFam" id="1.10.30.10:FF:000018">
    <property type="entry name" value="High mobility group protein B2"/>
    <property type="match status" value="1"/>
</dbReference>
<feature type="domain" description="HMG box" evidence="24">
    <location>
        <begin position="9"/>
        <end position="79"/>
    </location>
</feature>
<dbReference type="CDD" id="cd21979">
    <property type="entry name" value="HMG-box_HMGB_rpt2"/>
    <property type="match status" value="1"/>
</dbReference>
<keyword evidence="14 22" id="KW-0238">DNA-binding</keyword>
<comment type="subcellular location">
    <subcellularLocation>
        <location evidence="2">Chromosome</location>
    </subcellularLocation>
    <subcellularLocation>
        <location evidence="3">Cytoplasm</location>
    </subcellularLocation>
    <subcellularLocation>
        <location evidence="1">Nucleus</location>
    </subcellularLocation>
    <subcellularLocation>
        <location evidence="4">Secreted</location>
    </subcellularLocation>
</comment>